<protein>
    <submittedName>
        <fullName evidence="6">Uncharacterized protein</fullName>
    </submittedName>
</protein>
<evidence type="ECO:0000259" key="4">
    <source>
        <dbReference type="Pfam" id="PF10644"/>
    </source>
</evidence>
<dbReference type="GO" id="GO:0007005">
    <property type="term" value="P:mitochondrion organization"/>
    <property type="evidence" value="ECO:0007669"/>
    <property type="project" value="InterPro"/>
</dbReference>
<evidence type="ECO:0000313" key="6">
    <source>
        <dbReference type="EMBL" id="KAK5579921.1"/>
    </source>
</evidence>
<evidence type="ECO:0000256" key="3">
    <source>
        <dbReference type="ARBA" id="ARBA00023128"/>
    </source>
</evidence>
<dbReference type="InterPro" id="IPR029209">
    <property type="entry name" value="DML1/Misato_tubulin"/>
</dbReference>
<gene>
    <name evidence="6" type="ORF">RB653_009610</name>
</gene>
<dbReference type="InterPro" id="IPR036525">
    <property type="entry name" value="Tubulin/FtsZ_GTPase_sf"/>
</dbReference>
<feature type="domain" description="DML1/Misato tubulin" evidence="5">
    <location>
        <begin position="137"/>
        <end position="328"/>
    </location>
</feature>
<organism evidence="6 7">
    <name type="scientific">Dictyostelium firmibasis</name>
    <dbReference type="NCBI Taxonomy" id="79012"/>
    <lineage>
        <taxon>Eukaryota</taxon>
        <taxon>Amoebozoa</taxon>
        <taxon>Evosea</taxon>
        <taxon>Eumycetozoa</taxon>
        <taxon>Dictyostelia</taxon>
        <taxon>Dictyosteliales</taxon>
        <taxon>Dictyosteliaceae</taxon>
        <taxon>Dictyostelium</taxon>
    </lineage>
</organism>
<dbReference type="SUPFAM" id="SSF52490">
    <property type="entry name" value="Tubulin nucleotide-binding domain-like"/>
    <property type="match status" value="1"/>
</dbReference>
<comment type="subcellular location">
    <subcellularLocation>
        <location evidence="1">Mitochondrion</location>
    </subcellularLocation>
</comment>
<keyword evidence="7" id="KW-1185">Reference proteome</keyword>
<evidence type="ECO:0000256" key="1">
    <source>
        <dbReference type="ARBA" id="ARBA00004173"/>
    </source>
</evidence>
<reference evidence="6 7" key="1">
    <citation type="submission" date="2023-11" db="EMBL/GenBank/DDBJ databases">
        <title>Dfirmibasis_genome.</title>
        <authorList>
            <person name="Edelbroek B."/>
            <person name="Kjellin J."/>
            <person name="Jerlstrom-Hultqvist J."/>
            <person name="Soderbom F."/>
        </authorList>
    </citation>
    <scope>NUCLEOTIDE SEQUENCE [LARGE SCALE GENOMIC DNA]</scope>
    <source>
        <strain evidence="6 7">TNS-C-14</strain>
    </source>
</reference>
<evidence type="ECO:0000256" key="2">
    <source>
        <dbReference type="ARBA" id="ARBA00008507"/>
    </source>
</evidence>
<accession>A0AAN7YVJ4</accession>
<proteinExistence type="inferred from homology"/>
<dbReference type="GO" id="GO:0005739">
    <property type="term" value="C:mitochondrion"/>
    <property type="evidence" value="ECO:0007669"/>
    <property type="project" value="UniProtKB-SubCell"/>
</dbReference>
<comment type="caution">
    <text evidence="6">The sequence shown here is derived from an EMBL/GenBank/DDBJ whole genome shotgun (WGS) entry which is preliminary data.</text>
</comment>
<dbReference type="PANTHER" id="PTHR13391">
    <property type="entry name" value="MITOCHONDRIAL DISTRIBUTION REGULATOR MISATO"/>
    <property type="match status" value="1"/>
</dbReference>
<feature type="domain" description="Misato Segment II tubulin-like" evidence="4">
    <location>
        <begin position="10"/>
        <end position="107"/>
    </location>
</feature>
<dbReference type="Pfam" id="PF14881">
    <property type="entry name" value="Tubulin_3"/>
    <property type="match status" value="1"/>
</dbReference>
<sequence>MNYSNNEDKQELITIQIGNFSNFIGAHFWNIQEENYQYSKKEQLQYEIEPEMLFRSNVNSETLDKDIKYTPRILLFDFKSNFGSMNGDGKVIRQTSKNIENNDLLSGGDGVNTIIKQSTGKPIDRENTSIDNSNVDFEYWSDYLNVDYNGRGLIAIPDSLLNIGSQVSGGLIYDDGFDMFESNYEYVADLYQDNLRRMIEECDNLSGFQCLIDTDGIWGGVSTSVLSHIQDEYSSKVISTFASTEYNTQIELANEESIDERVYNSSKTIQSIAPSNGTGLTDLFVPLSCQRWWSQQPTTKGILGNFINKTKYQTSAEIAASIDTATLYYRSNYRSQTLASFVSHLTSSPSRKLCVLSTSFPNRLEDFGFTYSSSLYGREPTFPKQPLYSHPLMNYLSPRVQHTTTAQSNPLTEIISLRGIDIFKSIDENDRLELQNNYEKISSLFKIYLSNSYNGHGRSVLNRSIVNIVQPLTMKKNHFPILSNKFKNINNIDNNNNNNINQEKQESIENPNTILTHLQNTNLIHPFIQYLNQGYKQIVQSKRMKRLTIDQDSFVETIEILNYLSDSYLE</sequence>
<dbReference type="InterPro" id="IPR049942">
    <property type="entry name" value="DML1/Misato"/>
</dbReference>
<dbReference type="Gene3D" id="3.40.50.1440">
    <property type="entry name" value="Tubulin/FtsZ, GTPase domain"/>
    <property type="match status" value="1"/>
</dbReference>
<comment type="similarity">
    <text evidence="2">Belongs to the misato family.</text>
</comment>
<dbReference type="Pfam" id="PF10644">
    <property type="entry name" value="Misat_Tub_SegII"/>
    <property type="match status" value="1"/>
</dbReference>
<dbReference type="PANTHER" id="PTHR13391:SF0">
    <property type="entry name" value="PROTEIN MISATO HOMOLOG 1"/>
    <property type="match status" value="1"/>
</dbReference>
<dbReference type="EMBL" id="JAVFKY010000003">
    <property type="protein sequence ID" value="KAK5579921.1"/>
    <property type="molecule type" value="Genomic_DNA"/>
</dbReference>
<dbReference type="InterPro" id="IPR019605">
    <property type="entry name" value="Misato_II_tubulin-like"/>
</dbReference>
<keyword evidence="3" id="KW-0496">Mitochondrion</keyword>
<name>A0AAN7YVJ4_9MYCE</name>
<dbReference type="Proteomes" id="UP001344447">
    <property type="component" value="Unassembled WGS sequence"/>
</dbReference>
<evidence type="ECO:0000313" key="7">
    <source>
        <dbReference type="Proteomes" id="UP001344447"/>
    </source>
</evidence>
<dbReference type="AlphaFoldDB" id="A0AAN7YVJ4"/>
<evidence type="ECO:0000259" key="5">
    <source>
        <dbReference type="Pfam" id="PF14881"/>
    </source>
</evidence>